<dbReference type="EMBL" id="AY810514">
    <property type="protein sequence ID" value="AAX26403.1"/>
    <property type="molecule type" value="mRNA"/>
</dbReference>
<reference evidence="1" key="1">
    <citation type="submission" date="2005-03" db="EMBL/GenBank/DDBJ databases">
        <authorList>
            <person name="Han Z."/>
        </authorList>
    </citation>
    <scope>NUCLEOTIDE SEQUENCE</scope>
</reference>
<proteinExistence type="evidence at transcript level"/>
<reference evidence="1" key="2">
    <citation type="journal article" date="2006" name="PLoS Pathog.">
        <title>New perspectives on host-parasite interplay by comparative transcriptomic and proteomic analyses of Schistosoma japonicum.</title>
        <authorList>
            <person name="Liu F."/>
            <person name="Lu J."/>
            <person name="Hu W."/>
            <person name="Wang S.Y."/>
            <person name="Cui S.J."/>
            <person name="Chi M."/>
            <person name="Yan Q."/>
            <person name="Wang X.R."/>
            <person name="Song H.D."/>
            <person name="Xu X.N."/>
            <person name="Wang J.J."/>
            <person name="Zhang X.L."/>
            <person name="Zhang X."/>
            <person name="Wang Z.Q."/>
            <person name="Xue C.L."/>
            <person name="Brindley P.J."/>
            <person name="McManus D.P."/>
            <person name="Yang P.Y."/>
            <person name="Feng Z."/>
            <person name="Chen Z."/>
            <person name="Han Z.G."/>
        </authorList>
    </citation>
    <scope>NUCLEOTIDE SEQUENCE</scope>
</reference>
<evidence type="ECO:0000313" key="1">
    <source>
        <dbReference type="EMBL" id="AAX26403.1"/>
    </source>
</evidence>
<dbReference type="AlphaFoldDB" id="Q5C1S2"/>
<sequence>MNINNSIMKEKTTATTSTTRIEHTTNDHITNYHSINNFI</sequence>
<organism evidence="1">
    <name type="scientific">Schistosoma japonicum</name>
    <name type="common">Blood fluke</name>
    <dbReference type="NCBI Taxonomy" id="6182"/>
    <lineage>
        <taxon>Eukaryota</taxon>
        <taxon>Metazoa</taxon>
        <taxon>Spiralia</taxon>
        <taxon>Lophotrochozoa</taxon>
        <taxon>Platyhelminthes</taxon>
        <taxon>Trematoda</taxon>
        <taxon>Digenea</taxon>
        <taxon>Strigeidida</taxon>
        <taxon>Schistosomatoidea</taxon>
        <taxon>Schistosomatidae</taxon>
        <taxon>Schistosoma</taxon>
    </lineage>
</organism>
<protein>
    <submittedName>
        <fullName evidence="1">Uncharacterized protein</fullName>
    </submittedName>
</protein>
<name>Q5C1S2_SCHJA</name>
<accession>Q5C1S2</accession>